<keyword evidence="4" id="KW-1185">Reference proteome</keyword>
<evidence type="ECO:0000256" key="1">
    <source>
        <dbReference type="ARBA" id="ARBA00022729"/>
    </source>
</evidence>
<dbReference type="KEGG" id="ffa:FFWV33_18755"/>
<dbReference type="NCBIfam" id="TIGR04183">
    <property type="entry name" value="Por_Secre_tail"/>
    <property type="match status" value="1"/>
</dbReference>
<reference evidence="3 4" key="1">
    <citation type="submission" date="2017-04" db="EMBL/GenBank/DDBJ databases">
        <title>Compelte genome sequence of WV33.</title>
        <authorList>
            <person name="Lee P.C."/>
        </authorList>
    </citation>
    <scope>NUCLEOTIDE SEQUENCE [LARGE SCALE GENOMIC DNA]</scope>
    <source>
        <strain evidence="3 4">WV33</strain>
    </source>
</reference>
<accession>A0A2S1LI12</accession>
<dbReference type="InterPro" id="IPR012334">
    <property type="entry name" value="Pectin_lyas_fold"/>
</dbReference>
<keyword evidence="1" id="KW-0732">Signal</keyword>
<protein>
    <recommendedName>
        <fullName evidence="2">Secretion system C-terminal sorting domain-containing protein</fullName>
    </recommendedName>
</protein>
<organism evidence="3 4">
    <name type="scientific">Flavobacterium faecale</name>
    <dbReference type="NCBI Taxonomy" id="1355330"/>
    <lineage>
        <taxon>Bacteria</taxon>
        <taxon>Pseudomonadati</taxon>
        <taxon>Bacteroidota</taxon>
        <taxon>Flavobacteriia</taxon>
        <taxon>Flavobacteriales</taxon>
        <taxon>Flavobacteriaceae</taxon>
        <taxon>Flavobacterium</taxon>
    </lineage>
</organism>
<dbReference type="AlphaFoldDB" id="A0A2S1LI12"/>
<sequence>MAKLTINKNTMKTTKFLFSAITCLIVGLNTQAQRTDRFVNLGGTGTQVTVNGGVSFPDKTAELQNLINTNKKNIKLNGNMTLGEIALSSNVHIDIKKGVVIKLKTTNGRGLMFRGGKEVTDAAIENVKIYCSECSTLPSDNNKSAERYTIDMSSGTPDENCNFVSFGKVTNFSLSQFYVIDNYTKINAITLATNVKDNTATGDVWTRSYTVQAAPTQGDIKLGYLKNGHVGYGLLQVQAAKNVNFHNLTSQGGVSLRLESGSTIAVVPTTEGSAANMDNLEGYNIVGINGWSAVTLSPHGRRHGAISLKNITAIGCSSAIRIIGGFQDRDVEGLPNFPTAKYKRGNFGSVTITGTIKHTYGTTAQLEGRDFSYFPQSLIKNKTLEQVFPKAAPYIAPFDGADARINTPSIATVLYFSKDSAAASPRDIDGQYSVNLTGATLEKPGFNSCIPTTIYANDKNKICSSTSKFSIDYDETALDTKREIFSFETLDNTISVSTKVITIHLTKDSNIIIYNSIGKTIKTVIASAGITEINASNFANGIYIVSIQQEGNIIKKKIIL</sequence>
<evidence type="ECO:0000313" key="4">
    <source>
        <dbReference type="Proteomes" id="UP000244527"/>
    </source>
</evidence>
<name>A0A2S1LI12_9FLAO</name>
<dbReference type="InterPro" id="IPR026444">
    <property type="entry name" value="Secre_tail"/>
</dbReference>
<gene>
    <name evidence="3" type="ORF">FFWV33_18755</name>
</gene>
<dbReference type="Pfam" id="PF18962">
    <property type="entry name" value="Por_Secre_tail"/>
    <property type="match status" value="1"/>
</dbReference>
<dbReference type="Gene3D" id="2.160.20.10">
    <property type="entry name" value="Single-stranded right-handed beta-helix, Pectin lyase-like"/>
    <property type="match status" value="1"/>
</dbReference>
<feature type="domain" description="Secretion system C-terminal sorting" evidence="2">
    <location>
        <begin position="499"/>
        <end position="559"/>
    </location>
</feature>
<proteinExistence type="predicted"/>
<evidence type="ECO:0000313" key="3">
    <source>
        <dbReference type="EMBL" id="AWG23425.1"/>
    </source>
</evidence>
<evidence type="ECO:0000259" key="2">
    <source>
        <dbReference type="Pfam" id="PF18962"/>
    </source>
</evidence>
<dbReference type="Proteomes" id="UP000244527">
    <property type="component" value="Chromosome"/>
</dbReference>
<dbReference type="EMBL" id="CP020918">
    <property type="protein sequence ID" value="AWG23425.1"/>
    <property type="molecule type" value="Genomic_DNA"/>
</dbReference>